<name>A0A3N6PM47_9CYAN</name>
<gene>
    <name evidence="1" type="ORF">D5R40_12615</name>
</gene>
<keyword evidence="2" id="KW-1185">Reference proteome</keyword>
<comment type="caution">
    <text evidence="1">The sequence shown here is derived from an EMBL/GenBank/DDBJ whole genome shotgun (WGS) entry which is preliminary data.</text>
</comment>
<protein>
    <submittedName>
        <fullName evidence="1">Uncharacterized protein</fullName>
    </submittedName>
</protein>
<dbReference type="Proteomes" id="UP000269154">
    <property type="component" value="Unassembled WGS sequence"/>
</dbReference>
<sequence length="60" mass="6969">MVVHSNGKGSTGSLGRWGVWEMRSVGEIKKYVSYHYYAGLSRDLGKYRWAEAFALKRHKY</sequence>
<organism evidence="1 2">
    <name type="scientific">Okeania hirsuta</name>
    <dbReference type="NCBI Taxonomy" id="1458930"/>
    <lineage>
        <taxon>Bacteria</taxon>
        <taxon>Bacillati</taxon>
        <taxon>Cyanobacteriota</taxon>
        <taxon>Cyanophyceae</taxon>
        <taxon>Oscillatoriophycideae</taxon>
        <taxon>Oscillatoriales</taxon>
        <taxon>Microcoleaceae</taxon>
        <taxon>Okeania</taxon>
    </lineage>
</organism>
<evidence type="ECO:0000313" key="1">
    <source>
        <dbReference type="EMBL" id="RQH43619.1"/>
    </source>
</evidence>
<reference evidence="1 2" key="1">
    <citation type="journal article" date="2018" name="ACS Chem. Biol.">
        <title>Ketoreductase domain dysfunction expands chemodiversity: malyngamide biosynthesis in the cyanobacterium Okeania hirsuta.</title>
        <authorList>
            <person name="Moss N.A."/>
            <person name="Leao T."/>
            <person name="Rankin M."/>
            <person name="McCullough T.M."/>
            <person name="Qu P."/>
            <person name="Korobeynikov A."/>
            <person name="Smith J.L."/>
            <person name="Gerwick L."/>
            <person name="Gerwick W.H."/>
        </authorList>
    </citation>
    <scope>NUCLEOTIDE SEQUENCE [LARGE SCALE GENOMIC DNA]</scope>
    <source>
        <strain evidence="1 2">PAB10Feb10-1</strain>
    </source>
</reference>
<dbReference type="EMBL" id="RCBY01000059">
    <property type="protein sequence ID" value="RQH43619.1"/>
    <property type="molecule type" value="Genomic_DNA"/>
</dbReference>
<accession>A0A3N6PM47</accession>
<proteinExistence type="predicted"/>
<dbReference type="AlphaFoldDB" id="A0A3N6PM47"/>
<evidence type="ECO:0000313" key="2">
    <source>
        <dbReference type="Proteomes" id="UP000269154"/>
    </source>
</evidence>